<keyword evidence="4" id="KW-0699">rRNA-binding</keyword>
<evidence type="ECO:0000256" key="1">
    <source>
        <dbReference type="ARBA" id="ARBA00009512"/>
    </source>
</evidence>
<dbReference type="InterPro" id="IPR035980">
    <property type="entry name" value="Ribosomal_bS6_sf"/>
</dbReference>
<name>A0AAJ2P476_9BACT</name>
<keyword evidence="4 6" id="KW-0689">Ribosomal protein</keyword>
<evidence type="ECO:0000313" key="7">
    <source>
        <dbReference type="Proteomes" id="UP001286563"/>
    </source>
</evidence>
<dbReference type="AlphaFoldDB" id="A0AAJ2P476"/>
<dbReference type="Gene3D" id="3.30.70.60">
    <property type="match status" value="1"/>
</dbReference>
<gene>
    <name evidence="4 6" type="primary">rpsF</name>
    <name evidence="6" type="ORF">R7U35_00600</name>
</gene>
<dbReference type="InterPro" id="IPR014717">
    <property type="entry name" value="Transl_elong_EF1B/ribsomal_bS6"/>
</dbReference>
<evidence type="ECO:0000256" key="3">
    <source>
        <dbReference type="ARBA" id="ARBA00035294"/>
    </source>
</evidence>
<accession>A0AAJ2P476</accession>
<dbReference type="RefSeq" id="WP_318052320.1">
    <property type="nucleotide sequence ID" value="NZ_JAWPFA010000011.1"/>
</dbReference>
<comment type="caution">
    <text evidence="6">The sequence shown here is derived from an EMBL/GenBank/DDBJ whole genome shotgun (WGS) entry which is preliminary data.</text>
</comment>
<dbReference type="GO" id="GO:0005840">
    <property type="term" value="C:ribosome"/>
    <property type="evidence" value="ECO:0007669"/>
    <property type="project" value="UniProtKB-KW"/>
</dbReference>
<feature type="compositionally biased region" description="Basic and acidic residues" evidence="5">
    <location>
        <begin position="109"/>
        <end position="118"/>
    </location>
</feature>
<organism evidence="6 7">
    <name type="scientific">Mesomycoplasma ovipneumoniae</name>
    <dbReference type="NCBI Taxonomy" id="29562"/>
    <lineage>
        <taxon>Bacteria</taxon>
        <taxon>Bacillati</taxon>
        <taxon>Mycoplasmatota</taxon>
        <taxon>Mycoplasmoidales</taxon>
        <taxon>Metamycoplasmataceae</taxon>
        <taxon>Mesomycoplasma</taxon>
    </lineage>
</organism>
<reference evidence="6" key="1">
    <citation type="submission" date="2023-10" db="EMBL/GenBank/DDBJ databases">
        <title>Genome sequences of Mycoplasma ovipneumoniae isolated from goats.</title>
        <authorList>
            <person name="Spergser J."/>
        </authorList>
    </citation>
    <scope>NUCLEOTIDE SEQUENCE</scope>
    <source>
        <strain evidence="6">168</strain>
    </source>
</reference>
<keyword evidence="4" id="KW-0687">Ribonucleoprotein</keyword>
<evidence type="ECO:0000256" key="5">
    <source>
        <dbReference type="SAM" id="MobiDB-lite"/>
    </source>
</evidence>
<dbReference type="GO" id="GO:0019843">
    <property type="term" value="F:rRNA binding"/>
    <property type="evidence" value="ECO:0007669"/>
    <property type="project" value="UniProtKB-UniRule"/>
</dbReference>
<feature type="region of interest" description="Disordered" evidence="5">
    <location>
        <begin position="93"/>
        <end position="197"/>
    </location>
</feature>
<keyword evidence="4" id="KW-0694">RNA-binding</keyword>
<dbReference type="EMBL" id="JAWPFC010000001">
    <property type="protein sequence ID" value="MDW2893201.1"/>
    <property type="molecule type" value="Genomic_DNA"/>
</dbReference>
<dbReference type="InterPro" id="IPR020814">
    <property type="entry name" value="Ribosomal_S6_plastid/chlpt"/>
</dbReference>
<dbReference type="GO" id="GO:1990904">
    <property type="term" value="C:ribonucleoprotein complex"/>
    <property type="evidence" value="ECO:0007669"/>
    <property type="project" value="UniProtKB-KW"/>
</dbReference>
<evidence type="ECO:0000313" key="6">
    <source>
        <dbReference type="EMBL" id="MDW2893201.1"/>
    </source>
</evidence>
<comment type="function">
    <text evidence="2 4">Binds together with bS18 to 16S ribosomal RNA.</text>
</comment>
<protein>
    <recommendedName>
        <fullName evidence="3 4">Small ribosomal subunit protein bS6</fullName>
    </recommendedName>
</protein>
<dbReference type="GO" id="GO:0006412">
    <property type="term" value="P:translation"/>
    <property type="evidence" value="ECO:0007669"/>
    <property type="project" value="UniProtKB-UniRule"/>
</dbReference>
<dbReference type="NCBIfam" id="TIGR00166">
    <property type="entry name" value="S6"/>
    <property type="match status" value="1"/>
</dbReference>
<evidence type="ECO:0000256" key="4">
    <source>
        <dbReference type="HAMAP-Rule" id="MF_00360"/>
    </source>
</evidence>
<dbReference type="Proteomes" id="UP001286563">
    <property type="component" value="Unassembled WGS sequence"/>
</dbReference>
<dbReference type="InterPro" id="IPR000529">
    <property type="entry name" value="Ribosomal_bS6"/>
</dbReference>
<sequence>MPKYEIMTILDPKAEATILENLLSTTFGQNSSYKLVKLENSSLAYPIKKSKTAQYFLINLDSPANLIEEFVRRANITKSIWRYLIINLDSEKGFNQKPKNADRHKKTNARRDHSDRPNFKSAPRTRQDQNSPNQTEKTDKPFQRRNFRPNAQGGAKQGFAQQPSDKANSPQRGKTSNSSTNQSETAVDNAKKVQESQ</sequence>
<dbReference type="SUPFAM" id="SSF54995">
    <property type="entry name" value="Ribosomal protein S6"/>
    <property type="match status" value="1"/>
</dbReference>
<dbReference type="CDD" id="cd00473">
    <property type="entry name" value="bS6"/>
    <property type="match status" value="1"/>
</dbReference>
<proteinExistence type="inferred from homology"/>
<dbReference type="HAMAP" id="MF_00360">
    <property type="entry name" value="Ribosomal_bS6"/>
    <property type="match status" value="1"/>
</dbReference>
<dbReference type="GO" id="GO:0003735">
    <property type="term" value="F:structural constituent of ribosome"/>
    <property type="evidence" value="ECO:0007669"/>
    <property type="project" value="InterPro"/>
</dbReference>
<dbReference type="Pfam" id="PF01250">
    <property type="entry name" value="Ribosomal_S6"/>
    <property type="match status" value="1"/>
</dbReference>
<evidence type="ECO:0000256" key="2">
    <source>
        <dbReference type="ARBA" id="ARBA00035104"/>
    </source>
</evidence>
<feature type="compositionally biased region" description="Polar residues" evidence="5">
    <location>
        <begin position="163"/>
        <end position="186"/>
    </location>
</feature>
<feature type="compositionally biased region" description="Low complexity" evidence="5">
    <location>
        <begin position="151"/>
        <end position="162"/>
    </location>
</feature>
<comment type="similarity">
    <text evidence="1 4">Belongs to the bacterial ribosomal protein bS6 family.</text>
</comment>